<dbReference type="PANTHER" id="PTHR11614">
    <property type="entry name" value="PHOSPHOLIPASE-RELATED"/>
    <property type="match status" value="1"/>
</dbReference>
<proteinExistence type="predicted"/>
<keyword evidence="2" id="KW-0378">Hydrolase</keyword>
<accession>A0ABU7JEA4</accession>
<feature type="domain" description="Serine aminopeptidase S33" evidence="1">
    <location>
        <begin position="53"/>
        <end position="308"/>
    </location>
</feature>
<gene>
    <name evidence="2" type="ORF">QWF21_07130</name>
</gene>
<dbReference type="RefSeq" id="WP_330087355.1">
    <property type="nucleotide sequence ID" value="NZ_JAUGZK010000004.1"/>
</dbReference>
<dbReference type="InterPro" id="IPR029058">
    <property type="entry name" value="AB_hydrolase_fold"/>
</dbReference>
<dbReference type="InterPro" id="IPR051044">
    <property type="entry name" value="MAG_DAG_Lipase"/>
</dbReference>
<reference evidence="2 3" key="1">
    <citation type="submission" date="2023-06" db="EMBL/GenBank/DDBJ databases">
        <title>Alkalimonas sp., MEB004 an alkaliphilic bacterium isolated from Lonar Lake, India.</title>
        <authorList>
            <person name="Joshi A."/>
            <person name="Thite S."/>
        </authorList>
    </citation>
    <scope>NUCLEOTIDE SEQUENCE [LARGE SCALE GENOMIC DNA]</scope>
    <source>
        <strain evidence="2 3">MEB004</strain>
    </source>
</reference>
<dbReference type="Proteomes" id="UP001339167">
    <property type="component" value="Unassembled WGS sequence"/>
</dbReference>
<protein>
    <submittedName>
        <fullName evidence="2">Alpha/beta fold hydrolase</fullName>
    </submittedName>
</protein>
<sequence>MTASDNTATDNLVQQSWQRLWQPLWQQMHHGNLANQRGLQLHYSHYRQPGISTAVVISSGRIEMAVKYSEVIFELVQAGYSVYILDHQGQGSSQRELSNPHKGHISNFDHYSDDWQRFMQHVVLPGQHQGYLALCHSMGSAIFGNYLLQTPDHPFSAAVLCSPMLGIYSGPVPFAAAMPLVRALRWLNLQLATQSWYLPGQGNYRPEPFHRNRLTSCPAHYQWLLSLYQAEPALQLGGVTLDWLLAAHQVMQRLASSGHSIELPLLVLQAGADRVVDNKAQQRFVAQRPELRELRTLVGAKHELLLENTPIRQQVMHWILAFFARYTATDKVSGG</sequence>
<dbReference type="SUPFAM" id="SSF53474">
    <property type="entry name" value="alpha/beta-Hydrolases"/>
    <property type="match status" value="1"/>
</dbReference>
<dbReference type="EMBL" id="JAUGZK010000004">
    <property type="protein sequence ID" value="MEE2024016.1"/>
    <property type="molecule type" value="Genomic_DNA"/>
</dbReference>
<evidence type="ECO:0000313" key="2">
    <source>
        <dbReference type="EMBL" id="MEE2024016.1"/>
    </source>
</evidence>
<comment type="caution">
    <text evidence="2">The sequence shown here is derived from an EMBL/GenBank/DDBJ whole genome shotgun (WGS) entry which is preliminary data.</text>
</comment>
<evidence type="ECO:0000259" key="1">
    <source>
        <dbReference type="Pfam" id="PF12146"/>
    </source>
</evidence>
<name>A0ABU7JEA4_9GAMM</name>
<organism evidence="2 3">
    <name type="scientific">Alkalimonas mucilaginosa</name>
    <dbReference type="NCBI Taxonomy" id="3057676"/>
    <lineage>
        <taxon>Bacteria</taxon>
        <taxon>Pseudomonadati</taxon>
        <taxon>Pseudomonadota</taxon>
        <taxon>Gammaproteobacteria</taxon>
        <taxon>Alkalimonas</taxon>
    </lineage>
</organism>
<dbReference type="Pfam" id="PF12146">
    <property type="entry name" value="Hydrolase_4"/>
    <property type="match status" value="1"/>
</dbReference>
<dbReference type="InterPro" id="IPR022742">
    <property type="entry name" value="Hydrolase_4"/>
</dbReference>
<dbReference type="GO" id="GO:0016787">
    <property type="term" value="F:hydrolase activity"/>
    <property type="evidence" value="ECO:0007669"/>
    <property type="project" value="UniProtKB-KW"/>
</dbReference>
<evidence type="ECO:0000313" key="3">
    <source>
        <dbReference type="Proteomes" id="UP001339167"/>
    </source>
</evidence>
<keyword evidence="3" id="KW-1185">Reference proteome</keyword>
<dbReference type="Gene3D" id="3.40.50.1820">
    <property type="entry name" value="alpha/beta hydrolase"/>
    <property type="match status" value="1"/>
</dbReference>